<organism evidence="1 2">
    <name type="scientific">Trichonephila clavata</name>
    <name type="common">Joro spider</name>
    <name type="synonym">Nephila clavata</name>
    <dbReference type="NCBI Taxonomy" id="2740835"/>
    <lineage>
        <taxon>Eukaryota</taxon>
        <taxon>Metazoa</taxon>
        <taxon>Ecdysozoa</taxon>
        <taxon>Arthropoda</taxon>
        <taxon>Chelicerata</taxon>
        <taxon>Arachnida</taxon>
        <taxon>Araneae</taxon>
        <taxon>Araneomorphae</taxon>
        <taxon>Entelegynae</taxon>
        <taxon>Araneoidea</taxon>
        <taxon>Nephilidae</taxon>
        <taxon>Trichonephila</taxon>
    </lineage>
</organism>
<dbReference type="AlphaFoldDB" id="A0A8X6FXE4"/>
<evidence type="ECO:0000313" key="1">
    <source>
        <dbReference type="EMBL" id="GFQ91645.1"/>
    </source>
</evidence>
<name>A0A8X6FXE4_TRICU</name>
<gene>
    <name evidence="1" type="ORF">TNCT_350591</name>
</gene>
<sequence length="106" mass="11962">MVIRLTPQTFWSAIFSNISSEDTLYKSAAEKTPREKFKLACGLTSTSKCANRFRLARAKACFVEDTSIKRSPERILRIVLTSPTLDVIAFSIKKGEIFKKLSGWTL</sequence>
<dbReference type="EMBL" id="BMAO01013907">
    <property type="protein sequence ID" value="GFQ91645.1"/>
    <property type="molecule type" value="Genomic_DNA"/>
</dbReference>
<dbReference type="Proteomes" id="UP000887116">
    <property type="component" value="Unassembled WGS sequence"/>
</dbReference>
<accession>A0A8X6FXE4</accession>
<evidence type="ECO:0000313" key="2">
    <source>
        <dbReference type="Proteomes" id="UP000887116"/>
    </source>
</evidence>
<proteinExistence type="predicted"/>
<keyword evidence="2" id="KW-1185">Reference proteome</keyword>
<reference evidence="1" key="1">
    <citation type="submission" date="2020-07" db="EMBL/GenBank/DDBJ databases">
        <title>Multicomponent nature underlies the extraordinary mechanical properties of spider dragline silk.</title>
        <authorList>
            <person name="Kono N."/>
            <person name="Nakamura H."/>
            <person name="Mori M."/>
            <person name="Yoshida Y."/>
            <person name="Ohtoshi R."/>
            <person name="Malay A.D."/>
            <person name="Moran D.A.P."/>
            <person name="Tomita M."/>
            <person name="Numata K."/>
            <person name="Arakawa K."/>
        </authorList>
    </citation>
    <scope>NUCLEOTIDE SEQUENCE</scope>
</reference>
<protein>
    <submittedName>
        <fullName evidence="1">Uncharacterized protein</fullName>
    </submittedName>
</protein>
<comment type="caution">
    <text evidence="1">The sequence shown here is derived from an EMBL/GenBank/DDBJ whole genome shotgun (WGS) entry which is preliminary data.</text>
</comment>